<evidence type="ECO:0000256" key="6">
    <source>
        <dbReference type="HAMAP-Rule" id="MF_00658"/>
    </source>
</evidence>
<organism evidence="7 8">
    <name type="scientific">Pontibacillus litoralis JSM 072002</name>
    <dbReference type="NCBI Taxonomy" id="1385512"/>
    <lineage>
        <taxon>Bacteria</taxon>
        <taxon>Bacillati</taxon>
        <taxon>Bacillota</taxon>
        <taxon>Bacilli</taxon>
        <taxon>Bacillales</taxon>
        <taxon>Bacillaceae</taxon>
        <taxon>Pontibacillus</taxon>
    </lineage>
</organism>
<keyword evidence="4 6" id="KW-0949">S-adenosyl-L-methionine</keyword>
<dbReference type="InterPro" id="IPR029026">
    <property type="entry name" value="tRNA_m1G_MTases_N"/>
</dbReference>
<comment type="subcellular location">
    <subcellularLocation>
        <location evidence="6">Cytoplasm</location>
    </subcellularLocation>
</comment>
<dbReference type="Proteomes" id="UP000030401">
    <property type="component" value="Unassembled WGS sequence"/>
</dbReference>
<evidence type="ECO:0000256" key="2">
    <source>
        <dbReference type="ARBA" id="ARBA00022603"/>
    </source>
</evidence>
<feature type="binding site" evidence="6">
    <location>
        <position position="76"/>
    </location>
    <ligand>
        <name>S-adenosyl-L-methionine</name>
        <dbReference type="ChEBI" id="CHEBI:59789"/>
    </ligand>
</feature>
<protein>
    <recommendedName>
        <fullName evidence="6">Ribosomal RNA large subunit methyltransferase H</fullName>
        <ecNumber evidence="6">2.1.1.177</ecNumber>
    </recommendedName>
    <alternativeName>
        <fullName evidence="6">23S rRNA (pseudouridine1915-N3)-methyltransferase</fullName>
    </alternativeName>
    <alternativeName>
        <fullName evidence="6">23S rRNA m3Psi1915 methyltransferase</fullName>
    </alternativeName>
    <alternativeName>
        <fullName evidence="6">rRNA (pseudouridine-N3-)-methyltransferase RlmH</fullName>
    </alternativeName>
</protein>
<feature type="binding site" evidence="6">
    <location>
        <begin position="127"/>
        <end position="132"/>
    </location>
    <ligand>
        <name>S-adenosyl-L-methionine</name>
        <dbReference type="ChEBI" id="CHEBI:59789"/>
    </ligand>
</feature>
<dbReference type="GO" id="GO:0005737">
    <property type="term" value="C:cytoplasm"/>
    <property type="evidence" value="ECO:0007669"/>
    <property type="project" value="UniProtKB-SubCell"/>
</dbReference>
<dbReference type="NCBIfam" id="TIGR00246">
    <property type="entry name" value="tRNA_RlmH_YbeA"/>
    <property type="match status" value="1"/>
</dbReference>
<dbReference type="InterPro" id="IPR029028">
    <property type="entry name" value="Alpha/beta_knot_MTases"/>
</dbReference>
<dbReference type="PIRSF" id="PIRSF004505">
    <property type="entry name" value="MT_bac"/>
    <property type="match status" value="1"/>
</dbReference>
<dbReference type="EC" id="2.1.1.177" evidence="6"/>
<comment type="caution">
    <text evidence="7">The sequence shown here is derived from an EMBL/GenBank/DDBJ whole genome shotgun (WGS) entry which is preliminary data.</text>
</comment>
<dbReference type="NCBIfam" id="NF000986">
    <property type="entry name" value="PRK00103.1-4"/>
    <property type="match status" value="1"/>
</dbReference>
<keyword evidence="1 6" id="KW-0698">rRNA processing</keyword>
<feature type="binding site" evidence="6">
    <location>
        <position position="108"/>
    </location>
    <ligand>
        <name>S-adenosyl-L-methionine</name>
        <dbReference type="ChEBI" id="CHEBI:59789"/>
    </ligand>
</feature>
<dbReference type="GO" id="GO:0070038">
    <property type="term" value="F:rRNA (pseudouridine-N3-)-methyltransferase activity"/>
    <property type="evidence" value="ECO:0007669"/>
    <property type="project" value="UniProtKB-UniRule"/>
</dbReference>
<dbReference type="NCBIfam" id="NF000985">
    <property type="entry name" value="PRK00103.1-3"/>
    <property type="match status" value="1"/>
</dbReference>
<dbReference type="Gene3D" id="3.40.1280.10">
    <property type="match status" value="1"/>
</dbReference>
<comment type="similarity">
    <text evidence="5 6">Belongs to the RNA methyltransferase RlmH family.</text>
</comment>
<evidence type="ECO:0000256" key="4">
    <source>
        <dbReference type="ARBA" id="ARBA00022691"/>
    </source>
</evidence>
<sequence length="159" mass="18566">MQIQIVSVGKIKEKYIKQGIGEFEKRLRPYCKLTMDEVNDEQAPEQMSEKEMIQVKDKEGERILNKIKPTQYVIVLDLQGEQWSSEKLSKNMEQLSIHGKSQLSFVIGGSNGLSDDVLKRADQKLSFSKMTFPHQLMKLILMEQIYRSFKIQKNEPYHK</sequence>
<reference evidence="7 8" key="1">
    <citation type="submission" date="2013-08" db="EMBL/GenBank/DDBJ databases">
        <authorList>
            <person name="Huang J."/>
            <person name="Wang G."/>
        </authorList>
    </citation>
    <scope>NUCLEOTIDE SEQUENCE [LARGE SCALE GENOMIC DNA]</scope>
    <source>
        <strain evidence="7 8">JSM 072002</strain>
    </source>
</reference>
<dbReference type="AlphaFoldDB" id="A0A0A5FYH0"/>
<dbReference type="PANTHER" id="PTHR33603:SF1">
    <property type="entry name" value="RIBOSOMAL RNA LARGE SUBUNIT METHYLTRANSFERASE H"/>
    <property type="match status" value="1"/>
</dbReference>
<gene>
    <name evidence="6" type="primary">rlmH</name>
    <name evidence="7" type="ORF">N784_11750</name>
</gene>
<dbReference type="CDD" id="cd18081">
    <property type="entry name" value="RlmH-like"/>
    <property type="match status" value="1"/>
</dbReference>
<name>A0A0A5FYH0_9BACI</name>
<dbReference type="STRING" id="1385512.N784_11750"/>
<keyword evidence="8" id="KW-1185">Reference proteome</keyword>
<comment type="function">
    <text evidence="6">Specifically methylates the pseudouridine at position 1915 (m3Psi1915) in 23S rRNA.</text>
</comment>
<accession>A0A0A5FYH0</accession>
<dbReference type="PANTHER" id="PTHR33603">
    <property type="entry name" value="METHYLTRANSFERASE"/>
    <property type="match status" value="1"/>
</dbReference>
<evidence type="ECO:0000256" key="5">
    <source>
        <dbReference type="ARBA" id="ARBA00038303"/>
    </source>
</evidence>
<evidence type="ECO:0000313" key="8">
    <source>
        <dbReference type="Proteomes" id="UP000030401"/>
    </source>
</evidence>
<keyword evidence="3 6" id="KW-0808">Transferase</keyword>
<evidence type="ECO:0000256" key="1">
    <source>
        <dbReference type="ARBA" id="ARBA00022552"/>
    </source>
</evidence>
<dbReference type="Pfam" id="PF02590">
    <property type="entry name" value="SPOUT_MTase"/>
    <property type="match status" value="1"/>
</dbReference>
<keyword evidence="6" id="KW-0963">Cytoplasm</keyword>
<evidence type="ECO:0000313" key="7">
    <source>
        <dbReference type="EMBL" id="KGX84844.1"/>
    </source>
</evidence>
<proteinExistence type="inferred from homology"/>
<keyword evidence="2 6" id="KW-0489">Methyltransferase</keyword>
<evidence type="ECO:0000256" key="3">
    <source>
        <dbReference type="ARBA" id="ARBA00022679"/>
    </source>
</evidence>
<dbReference type="EMBL" id="AVPG01000030">
    <property type="protein sequence ID" value="KGX84844.1"/>
    <property type="molecule type" value="Genomic_DNA"/>
</dbReference>
<dbReference type="HAMAP" id="MF_00658">
    <property type="entry name" value="23SrRNA_methyltr_H"/>
    <property type="match status" value="1"/>
</dbReference>
<comment type="catalytic activity">
    <reaction evidence="6">
        <text>pseudouridine(1915) in 23S rRNA + S-adenosyl-L-methionine = N(3)-methylpseudouridine(1915) in 23S rRNA + S-adenosyl-L-homocysteine + H(+)</text>
        <dbReference type="Rhea" id="RHEA:42752"/>
        <dbReference type="Rhea" id="RHEA-COMP:10221"/>
        <dbReference type="Rhea" id="RHEA-COMP:10222"/>
        <dbReference type="ChEBI" id="CHEBI:15378"/>
        <dbReference type="ChEBI" id="CHEBI:57856"/>
        <dbReference type="ChEBI" id="CHEBI:59789"/>
        <dbReference type="ChEBI" id="CHEBI:65314"/>
        <dbReference type="ChEBI" id="CHEBI:74486"/>
        <dbReference type="EC" id="2.1.1.177"/>
    </reaction>
</comment>
<dbReference type="OrthoDB" id="9806643at2"/>
<dbReference type="InterPro" id="IPR003742">
    <property type="entry name" value="RlmH-like"/>
</dbReference>
<dbReference type="eggNOG" id="COG1576">
    <property type="taxonomic scope" value="Bacteria"/>
</dbReference>
<dbReference type="SUPFAM" id="SSF75217">
    <property type="entry name" value="alpha/beta knot"/>
    <property type="match status" value="1"/>
</dbReference>
<dbReference type="RefSeq" id="WP_036835996.1">
    <property type="nucleotide sequence ID" value="NZ_AVPG01000030.1"/>
</dbReference>
<comment type="subunit">
    <text evidence="6">Homodimer.</text>
</comment>